<feature type="compositionally biased region" description="Basic and acidic residues" evidence="1">
    <location>
        <begin position="65"/>
        <end position="83"/>
    </location>
</feature>
<dbReference type="Proteomes" id="UP000323454">
    <property type="component" value="Unassembled WGS sequence"/>
</dbReference>
<feature type="compositionally biased region" description="Basic and acidic residues" evidence="1">
    <location>
        <begin position="33"/>
        <end position="45"/>
    </location>
</feature>
<keyword evidence="3" id="KW-0378">Hydrolase</keyword>
<dbReference type="InterPro" id="IPR012338">
    <property type="entry name" value="Beta-lactam/transpept-like"/>
</dbReference>
<sequence>MSFLSELLRDHESKQRLPARCARATSGRPESGVVHEVRHGGDRLHVTQRFSGAQRLPSQPSNSAGRDRGLGPDARADSDRDRLAGAAATAGTQAQLRALARKLVDAGAPGVVVRVDDGRGRPVEIAEQASGTRRDARLAAGDEFRMGSNTKTVMATLVLRLVADGRLALNDPVGKWLPGQVPQGDAITLLNHTNGLKRTIQIKDRATGHGRSLDARPWT</sequence>
<evidence type="ECO:0000313" key="4">
    <source>
        <dbReference type="Proteomes" id="UP000323454"/>
    </source>
</evidence>
<dbReference type="AlphaFoldDB" id="A0A5B2XQH8"/>
<dbReference type="Gene3D" id="3.40.710.10">
    <property type="entry name" value="DD-peptidase/beta-lactamase superfamily"/>
    <property type="match status" value="1"/>
</dbReference>
<keyword evidence="4" id="KW-1185">Reference proteome</keyword>
<comment type="caution">
    <text evidence="3">The sequence shown here is derived from an EMBL/GenBank/DDBJ whole genome shotgun (WGS) entry which is preliminary data.</text>
</comment>
<dbReference type="PANTHER" id="PTHR43283">
    <property type="entry name" value="BETA-LACTAMASE-RELATED"/>
    <property type="match status" value="1"/>
</dbReference>
<dbReference type="SUPFAM" id="SSF56601">
    <property type="entry name" value="beta-lactamase/transpeptidase-like"/>
    <property type="match status" value="1"/>
</dbReference>
<accession>A0A5B2XQH8</accession>
<feature type="compositionally biased region" description="Polar residues" evidence="1">
    <location>
        <begin position="48"/>
        <end position="64"/>
    </location>
</feature>
<dbReference type="GO" id="GO:0016787">
    <property type="term" value="F:hydrolase activity"/>
    <property type="evidence" value="ECO:0007669"/>
    <property type="project" value="UniProtKB-KW"/>
</dbReference>
<protein>
    <submittedName>
        <fullName evidence="3">Serine hydrolase</fullName>
    </submittedName>
</protein>
<reference evidence="3 4" key="1">
    <citation type="submission" date="2019-09" db="EMBL/GenBank/DDBJ databases">
        <title>Goodfellowia gen. nov., a new genus of the Pseudonocardineae related to Actinoalloteichus, containing Goodfellowia coeruleoviolacea gen. nov., comb. nov. gen. nov., comb. nov.</title>
        <authorList>
            <person name="Labeda D."/>
        </authorList>
    </citation>
    <scope>NUCLEOTIDE SEQUENCE [LARGE SCALE GENOMIC DNA]</scope>
    <source>
        <strain evidence="3 4">AN110305</strain>
    </source>
</reference>
<evidence type="ECO:0000259" key="2">
    <source>
        <dbReference type="Pfam" id="PF00144"/>
    </source>
</evidence>
<feature type="region of interest" description="Disordered" evidence="1">
    <location>
        <begin position="1"/>
        <end position="88"/>
    </location>
</feature>
<dbReference type="InterPro" id="IPR050789">
    <property type="entry name" value="Diverse_Enzym_Activities"/>
</dbReference>
<name>A0A5B2XQH8_9PSEU</name>
<dbReference type="EMBL" id="VUOB01000009">
    <property type="protein sequence ID" value="KAA2265122.1"/>
    <property type="molecule type" value="Genomic_DNA"/>
</dbReference>
<dbReference type="RefSeq" id="WP_149848373.1">
    <property type="nucleotide sequence ID" value="NZ_VUOB01000009.1"/>
</dbReference>
<dbReference type="InterPro" id="IPR001466">
    <property type="entry name" value="Beta-lactam-related"/>
</dbReference>
<reference evidence="3 4" key="2">
    <citation type="submission" date="2019-09" db="EMBL/GenBank/DDBJ databases">
        <authorList>
            <person name="Jin C."/>
        </authorList>
    </citation>
    <scope>NUCLEOTIDE SEQUENCE [LARGE SCALE GENOMIC DNA]</scope>
    <source>
        <strain evidence="3 4">AN110305</strain>
    </source>
</reference>
<proteinExistence type="predicted"/>
<feature type="domain" description="Beta-lactamase-related" evidence="2">
    <location>
        <begin position="97"/>
        <end position="199"/>
    </location>
</feature>
<organism evidence="3 4">
    <name type="scientific">Solihabitans fulvus</name>
    <dbReference type="NCBI Taxonomy" id="1892852"/>
    <lineage>
        <taxon>Bacteria</taxon>
        <taxon>Bacillati</taxon>
        <taxon>Actinomycetota</taxon>
        <taxon>Actinomycetes</taxon>
        <taxon>Pseudonocardiales</taxon>
        <taxon>Pseudonocardiaceae</taxon>
        <taxon>Solihabitans</taxon>
    </lineage>
</organism>
<dbReference type="Pfam" id="PF00144">
    <property type="entry name" value="Beta-lactamase"/>
    <property type="match status" value="1"/>
</dbReference>
<dbReference type="PANTHER" id="PTHR43283:SF3">
    <property type="entry name" value="BETA-LACTAMASE FAMILY PROTEIN (AFU_ORTHOLOGUE AFUA_5G07500)"/>
    <property type="match status" value="1"/>
</dbReference>
<evidence type="ECO:0000313" key="3">
    <source>
        <dbReference type="EMBL" id="KAA2265122.1"/>
    </source>
</evidence>
<dbReference type="OrthoDB" id="503788at2"/>
<evidence type="ECO:0000256" key="1">
    <source>
        <dbReference type="SAM" id="MobiDB-lite"/>
    </source>
</evidence>
<gene>
    <name evidence="3" type="ORF">F0L68_05355</name>
</gene>